<gene>
    <name evidence="2" type="ORF">GRJ2_000768100</name>
</gene>
<name>A0ABC9WCC2_GRUJA</name>
<protein>
    <submittedName>
        <fullName evidence="2">AN1-type zinc finger protein 5-like</fullName>
    </submittedName>
</protein>
<organism evidence="2 3">
    <name type="scientific">Grus japonensis</name>
    <name type="common">Japanese crane</name>
    <name type="synonym">Red-crowned crane</name>
    <dbReference type="NCBI Taxonomy" id="30415"/>
    <lineage>
        <taxon>Eukaryota</taxon>
        <taxon>Metazoa</taxon>
        <taxon>Chordata</taxon>
        <taxon>Craniata</taxon>
        <taxon>Vertebrata</taxon>
        <taxon>Euteleostomi</taxon>
        <taxon>Archelosauria</taxon>
        <taxon>Archosauria</taxon>
        <taxon>Dinosauria</taxon>
        <taxon>Saurischia</taxon>
        <taxon>Theropoda</taxon>
        <taxon>Coelurosauria</taxon>
        <taxon>Aves</taxon>
        <taxon>Neognathae</taxon>
        <taxon>Neoaves</taxon>
        <taxon>Gruiformes</taxon>
        <taxon>Gruidae</taxon>
        <taxon>Grus</taxon>
    </lineage>
</organism>
<feature type="region of interest" description="Disordered" evidence="1">
    <location>
        <begin position="1"/>
        <end position="22"/>
    </location>
</feature>
<evidence type="ECO:0000256" key="1">
    <source>
        <dbReference type="SAM" id="MobiDB-lite"/>
    </source>
</evidence>
<comment type="caution">
    <text evidence="2">The sequence shown here is derived from an EMBL/GenBank/DDBJ whole genome shotgun (WGS) entry which is preliminary data.</text>
</comment>
<evidence type="ECO:0000313" key="2">
    <source>
        <dbReference type="EMBL" id="GAB0183028.1"/>
    </source>
</evidence>
<sequence>MEKTMVRQAAPLQPMEDDGGADIHLQPVEDPMLEQVDALKGGCDPVHRKPTLEQAPGRTCGPVERGAHAGADLLAGLVTPWGTHAGAVWS</sequence>
<dbReference type="AlphaFoldDB" id="A0ABC9WCC2"/>
<accession>A0ABC9WCC2</accession>
<evidence type="ECO:0000313" key="3">
    <source>
        <dbReference type="Proteomes" id="UP001623348"/>
    </source>
</evidence>
<reference evidence="2 3" key="1">
    <citation type="submission" date="2024-06" db="EMBL/GenBank/DDBJ databases">
        <title>The draft genome of Grus japonensis, version 3.</title>
        <authorList>
            <person name="Nabeshima K."/>
            <person name="Suzuki S."/>
            <person name="Onuma M."/>
        </authorList>
    </citation>
    <scope>NUCLEOTIDE SEQUENCE [LARGE SCALE GENOMIC DNA]</scope>
    <source>
        <strain evidence="2 3">451A</strain>
    </source>
</reference>
<proteinExistence type="predicted"/>
<dbReference type="EMBL" id="BAAFJT010000002">
    <property type="protein sequence ID" value="GAB0183028.1"/>
    <property type="molecule type" value="Genomic_DNA"/>
</dbReference>
<keyword evidence="3" id="KW-1185">Reference proteome</keyword>
<dbReference type="Proteomes" id="UP001623348">
    <property type="component" value="Unassembled WGS sequence"/>
</dbReference>